<evidence type="ECO:0000256" key="10">
    <source>
        <dbReference type="PROSITE-ProRule" id="PRU00134"/>
    </source>
</evidence>
<name>A0A9N9YU55_9HYPO</name>
<accession>A0A9N9YU55</accession>
<keyword evidence="4" id="KW-0540">Nuclease</keyword>
<keyword evidence="5" id="KW-0479">Metal-binding</keyword>
<dbReference type="PROSITE" id="PS50865">
    <property type="entry name" value="ZF_MYND_2"/>
    <property type="match status" value="1"/>
</dbReference>
<feature type="region of interest" description="Disordered" evidence="11">
    <location>
        <begin position="70"/>
        <end position="91"/>
    </location>
</feature>
<feature type="compositionally biased region" description="Polar residues" evidence="11">
    <location>
        <begin position="77"/>
        <end position="91"/>
    </location>
</feature>
<evidence type="ECO:0000256" key="3">
    <source>
        <dbReference type="ARBA" id="ARBA00012180"/>
    </source>
</evidence>
<feature type="region of interest" description="Disordered" evidence="11">
    <location>
        <begin position="354"/>
        <end position="374"/>
    </location>
</feature>
<evidence type="ECO:0000313" key="15">
    <source>
        <dbReference type="Proteomes" id="UP000696573"/>
    </source>
</evidence>
<dbReference type="GO" id="GO:0008270">
    <property type="term" value="F:zinc ion binding"/>
    <property type="evidence" value="ECO:0007669"/>
    <property type="project" value="UniProtKB-KW"/>
</dbReference>
<evidence type="ECO:0000256" key="4">
    <source>
        <dbReference type="ARBA" id="ARBA00022722"/>
    </source>
</evidence>
<proteinExistence type="inferred from homology"/>
<dbReference type="Pfam" id="PF00075">
    <property type="entry name" value="RNase_H"/>
    <property type="match status" value="1"/>
</dbReference>
<dbReference type="Gene3D" id="6.10.140.2220">
    <property type="match status" value="1"/>
</dbReference>
<keyword evidence="7 10" id="KW-0863">Zinc-finger</keyword>
<dbReference type="Pfam" id="PF01753">
    <property type="entry name" value="zf-MYND"/>
    <property type="match status" value="1"/>
</dbReference>
<dbReference type="GO" id="GO:0003676">
    <property type="term" value="F:nucleic acid binding"/>
    <property type="evidence" value="ECO:0007669"/>
    <property type="project" value="InterPro"/>
</dbReference>
<keyword evidence="15" id="KW-1185">Reference proteome</keyword>
<evidence type="ECO:0000256" key="11">
    <source>
        <dbReference type="SAM" id="MobiDB-lite"/>
    </source>
</evidence>
<keyword evidence="6" id="KW-0255">Endonuclease</keyword>
<dbReference type="EMBL" id="CABFNQ020000737">
    <property type="protein sequence ID" value="CAH0028869.1"/>
    <property type="molecule type" value="Genomic_DNA"/>
</dbReference>
<evidence type="ECO:0000256" key="2">
    <source>
        <dbReference type="ARBA" id="ARBA00005300"/>
    </source>
</evidence>
<dbReference type="PANTHER" id="PTHR10642:SF26">
    <property type="entry name" value="RIBONUCLEASE H1"/>
    <property type="match status" value="1"/>
</dbReference>
<evidence type="ECO:0000256" key="7">
    <source>
        <dbReference type="ARBA" id="ARBA00022771"/>
    </source>
</evidence>
<comment type="catalytic activity">
    <reaction evidence="1">
        <text>Endonucleolytic cleavage to 5'-phosphomonoester.</text>
        <dbReference type="EC" id="3.1.26.4"/>
    </reaction>
</comment>
<dbReference type="PANTHER" id="PTHR10642">
    <property type="entry name" value="RIBONUCLEASE H1"/>
    <property type="match status" value="1"/>
</dbReference>
<protein>
    <recommendedName>
        <fullName evidence="3">ribonuclease H</fullName>
        <ecNumber evidence="3">3.1.26.4</ecNumber>
    </recommendedName>
</protein>
<dbReference type="PROSITE" id="PS01360">
    <property type="entry name" value="ZF_MYND_1"/>
    <property type="match status" value="1"/>
</dbReference>
<dbReference type="SUPFAM" id="SSF144232">
    <property type="entry name" value="HIT/MYND zinc finger-like"/>
    <property type="match status" value="1"/>
</dbReference>
<feature type="compositionally biased region" description="Polar residues" evidence="11">
    <location>
        <begin position="354"/>
        <end position="369"/>
    </location>
</feature>
<sequence length="626" mass="70682">MDPHIKDSNSMRPRGPTARTRCAVCFEESGLLLCGGCKVVHYCSIEHQIAHRSMHKVSCKAIRKTRKTFEHEKSKLQARTDSASDAQSNSKGVVQTGVGNFWSTVETQEYMVARFAAANALLQVDTKLAVEGALDHFNEMIRLCGCDDQEVRDIIPHLLLRLGREQECYNFLKWWATTENPWKITTPYLHLPEADPLESVEIFSSKETSVSHLVALTLLKMRLFLDMDACSTFIADLDPPFDPFDLYDDKDRPRPGRCVRNKIKEMNRSYLEQTAQMLRDQYLTLCNRVHNANSYIWRALVDGNVPSTRRCYRRGSKEEANLVIYQCHHAWIESGKAMMLIDSHTAAFTTANPDQATAASGRDTSSASPGNRPFQIWRKERGTGKVLPFKFQSTYSPSELFRPTVTAGSDVARFVHHNDPTQVLVFVGGACSKYGQQKPRAGWAVVFGLPINKGKNNDSYFVSGRLEDKGPFGDSYTGTSNRAELRAAVAALRLCDWQAEGYKNLIIATESSYVAGGATEWAKSWARKEWKSSICGDVKHRDLWELVLGQVERWDDMGLAVEFWEIPRELNQEAYRAAKRITRTGSAVDEFEDFTLSSGQSRIARQLPASCNQKENRVENRDQSTS</sequence>
<dbReference type="InterPro" id="IPR012337">
    <property type="entry name" value="RNaseH-like_sf"/>
</dbReference>
<dbReference type="PROSITE" id="PS50879">
    <property type="entry name" value="RNASE_H_1"/>
    <property type="match status" value="1"/>
</dbReference>
<dbReference type="GO" id="GO:0004523">
    <property type="term" value="F:RNA-DNA hybrid ribonuclease activity"/>
    <property type="evidence" value="ECO:0007669"/>
    <property type="project" value="UniProtKB-EC"/>
</dbReference>
<comment type="similarity">
    <text evidence="2">Belongs to the RNase H family.</text>
</comment>
<dbReference type="CDD" id="cd13934">
    <property type="entry name" value="RNase_H_Dikarya_like"/>
    <property type="match status" value="1"/>
</dbReference>
<evidence type="ECO:0000259" key="13">
    <source>
        <dbReference type="PROSITE" id="PS50879"/>
    </source>
</evidence>
<gene>
    <name evidence="14" type="ORF">CRHIZ90672A_00012948</name>
</gene>
<dbReference type="AlphaFoldDB" id="A0A9N9YU55"/>
<dbReference type="EC" id="3.1.26.4" evidence="3"/>
<dbReference type="Proteomes" id="UP000696573">
    <property type="component" value="Unassembled WGS sequence"/>
</dbReference>
<feature type="domain" description="MYND-type" evidence="12">
    <location>
        <begin position="22"/>
        <end position="59"/>
    </location>
</feature>
<dbReference type="SUPFAM" id="SSF53098">
    <property type="entry name" value="Ribonuclease H-like"/>
    <property type="match status" value="1"/>
</dbReference>
<dbReference type="InterPro" id="IPR050092">
    <property type="entry name" value="RNase_H"/>
</dbReference>
<evidence type="ECO:0000256" key="9">
    <source>
        <dbReference type="ARBA" id="ARBA00022833"/>
    </source>
</evidence>
<evidence type="ECO:0000256" key="5">
    <source>
        <dbReference type="ARBA" id="ARBA00022723"/>
    </source>
</evidence>
<evidence type="ECO:0000259" key="12">
    <source>
        <dbReference type="PROSITE" id="PS50865"/>
    </source>
</evidence>
<evidence type="ECO:0000313" key="14">
    <source>
        <dbReference type="EMBL" id="CAH0028869.1"/>
    </source>
</evidence>
<evidence type="ECO:0000256" key="6">
    <source>
        <dbReference type="ARBA" id="ARBA00022759"/>
    </source>
</evidence>
<dbReference type="InterPro" id="IPR002156">
    <property type="entry name" value="RNaseH_domain"/>
</dbReference>
<dbReference type="InterPro" id="IPR002893">
    <property type="entry name" value="Znf_MYND"/>
</dbReference>
<keyword evidence="8" id="KW-0378">Hydrolase</keyword>
<comment type="caution">
    <text evidence="14">The sequence shown here is derived from an EMBL/GenBank/DDBJ whole genome shotgun (WGS) entry which is preliminary data.</text>
</comment>
<organism evidence="14 15">
    <name type="scientific">Clonostachys rhizophaga</name>
    <dbReference type="NCBI Taxonomy" id="160324"/>
    <lineage>
        <taxon>Eukaryota</taxon>
        <taxon>Fungi</taxon>
        <taxon>Dikarya</taxon>
        <taxon>Ascomycota</taxon>
        <taxon>Pezizomycotina</taxon>
        <taxon>Sordariomycetes</taxon>
        <taxon>Hypocreomycetidae</taxon>
        <taxon>Hypocreales</taxon>
        <taxon>Bionectriaceae</taxon>
        <taxon>Clonostachys</taxon>
    </lineage>
</organism>
<evidence type="ECO:0000256" key="1">
    <source>
        <dbReference type="ARBA" id="ARBA00000077"/>
    </source>
</evidence>
<feature type="domain" description="RNase H type-1" evidence="13">
    <location>
        <begin position="419"/>
        <end position="583"/>
    </location>
</feature>
<dbReference type="InterPro" id="IPR036397">
    <property type="entry name" value="RNaseH_sf"/>
</dbReference>
<dbReference type="GO" id="GO:0043137">
    <property type="term" value="P:DNA replication, removal of RNA primer"/>
    <property type="evidence" value="ECO:0007669"/>
    <property type="project" value="TreeGrafter"/>
</dbReference>
<reference evidence="14" key="1">
    <citation type="submission" date="2021-10" db="EMBL/GenBank/DDBJ databases">
        <authorList>
            <person name="Piombo E."/>
        </authorList>
    </citation>
    <scope>NUCLEOTIDE SEQUENCE</scope>
</reference>
<dbReference type="OrthoDB" id="245563at2759"/>
<keyword evidence="9" id="KW-0862">Zinc</keyword>
<dbReference type="Gene3D" id="3.30.420.10">
    <property type="entry name" value="Ribonuclease H-like superfamily/Ribonuclease H"/>
    <property type="match status" value="1"/>
</dbReference>
<evidence type="ECO:0000256" key="8">
    <source>
        <dbReference type="ARBA" id="ARBA00022801"/>
    </source>
</evidence>